<gene>
    <name evidence="2" type="ORF">PXEA_LOCUS25110</name>
</gene>
<name>A0A448X9M3_9PLAT</name>
<proteinExistence type="predicted"/>
<evidence type="ECO:0000256" key="1">
    <source>
        <dbReference type="SAM" id="MobiDB-lite"/>
    </source>
</evidence>
<comment type="caution">
    <text evidence="2">The sequence shown here is derived from an EMBL/GenBank/DDBJ whole genome shotgun (WGS) entry which is preliminary data.</text>
</comment>
<evidence type="ECO:0000313" key="2">
    <source>
        <dbReference type="EMBL" id="VEL31670.1"/>
    </source>
</evidence>
<keyword evidence="3" id="KW-1185">Reference proteome</keyword>
<sequence length="178" mass="19728">MESSGWAYVPLRQTSGRKSVNEQIARFCFLSRPENEFGSGMRSKHQHGCYSKRKVSFTFFVELVKMSCTWPRAAELVEAEVMRSDAIGTRRGSGSVGSGTWRQHGAAKCGGKGEKRTYFHCWGVEIGSSLSENRFLVAPNAATVRVISQEEAEQSSAKQNDRPEDCVKKGAGTIEFVH</sequence>
<reference evidence="2" key="1">
    <citation type="submission" date="2018-11" db="EMBL/GenBank/DDBJ databases">
        <authorList>
            <consortium name="Pathogen Informatics"/>
        </authorList>
    </citation>
    <scope>NUCLEOTIDE SEQUENCE</scope>
</reference>
<feature type="region of interest" description="Disordered" evidence="1">
    <location>
        <begin position="150"/>
        <end position="178"/>
    </location>
</feature>
<dbReference type="EMBL" id="CAAALY010125188">
    <property type="protein sequence ID" value="VEL31670.1"/>
    <property type="molecule type" value="Genomic_DNA"/>
</dbReference>
<accession>A0A448X9M3</accession>
<dbReference type="Proteomes" id="UP000784294">
    <property type="component" value="Unassembled WGS sequence"/>
</dbReference>
<feature type="compositionally biased region" description="Basic and acidic residues" evidence="1">
    <location>
        <begin position="159"/>
        <end position="168"/>
    </location>
</feature>
<protein>
    <submittedName>
        <fullName evidence="2">Uncharacterized protein</fullName>
    </submittedName>
</protein>
<evidence type="ECO:0000313" key="3">
    <source>
        <dbReference type="Proteomes" id="UP000784294"/>
    </source>
</evidence>
<dbReference type="AlphaFoldDB" id="A0A448X9M3"/>
<organism evidence="2 3">
    <name type="scientific">Protopolystoma xenopodis</name>
    <dbReference type="NCBI Taxonomy" id="117903"/>
    <lineage>
        <taxon>Eukaryota</taxon>
        <taxon>Metazoa</taxon>
        <taxon>Spiralia</taxon>
        <taxon>Lophotrochozoa</taxon>
        <taxon>Platyhelminthes</taxon>
        <taxon>Monogenea</taxon>
        <taxon>Polyopisthocotylea</taxon>
        <taxon>Polystomatidea</taxon>
        <taxon>Polystomatidae</taxon>
        <taxon>Protopolystoma</taxon>
    </lineage>
</organism>